<dbReference type="GO" id="GO:0016787">
    <property type="term" value="F:hydrolase activity"/>
    <property type="evidence" value="ECO:0007669"/>
    <property type="project" value="UniProtKB-KW"/>
</dbReference>
<protein>
    <submittedName>
        <fullName evidence="3">Endonuclease/exonuclease/phosphatase family metal-dependent hydrolase</fullName>
    </submittedName>
</protein>
<accession>A0AAJ1WF71</accession>
<dbReference type="GO" id="GO:0004519">
    <property type="term" value="F:endonuclease activity"/>
    <property type="evidence" value="ECO:0007669"/>
    <property type="project" value="UniProtKB-KW"/>
</dbReference>
<gene>
    <name evidence="3" type="ORF">J2T23_000052</name>
</gene>
<dbReference type="AlphaFoldDB" id="A0AAJ1WF71"/>
<keyword evidence="1" id="KW-0812">Transmembrane</keyword>
<dbReference type="Pfam" id="PF03372">
    <property type="entry name" value="Exo_endo_phos"/>
    <property type="match status" value="1"/>
</dbReference>
<keyword evidence="1" id="KW-1133">Transmembrane helix</keyword>
<evidence type="ECO:0000313" key="3">
    <source>
        <dbReference type="EMBL" id="MDQ0144178.1"/>
    </source>
</evidence>
<name>A0AAJ1WF71_9MICC</name>
<feature type="transmembrane region" description="Helical" evidence="1">
    <location>
        <begin position="21"/>
        <end position="45"/>
    </location>
</feature>
<feature type="transmembrane region" description="Helical" evidence="1">
    <location>
        <begin position="57"/>
        <end position="78"/>
    </location>
</feature>
<dbReference type="InterPro" id="IPR036691">
    <property type="entry name" value="Endo/exonu/phosph_ase_sf"/>
</dbReference>
<feature type="domain" description="Endonuclease/exonuclease/phosphatase" evidence="2">
    <location>
        <begin position="152"/>
        <end position="347"/>
    </location>
</feature>
<reference evidence="3 4" key="1">
    <citation type="submission" date="2023-07" db="EMBL/GenBank/DDBJ databases">
        <title>Sorghum-associated microbial communities from plants grown in Nebraska, USA.</title>
        <authorList>
            <person name="Schachtman D."/>
        </authorList>
    </citation>
    <scope>NUCLEOTIDE SEQUENCE [LARGE SCALE GENOMIC DNA]</scope>
    <source>
        <strain evidence="3 4">DS1001</strain>
    </source>
</reference>
<keyword evidence="3" id="KW-0255">Endonuclease</keyword>
<dbReference type="SUPFAM" id="SSF56219">
    <property type="entry name" value="DNase I-like"/>
    <property type="match status" value="1"/>
</dbReference>
<keyword evidence="1" id="KW-0472">Membrane</keyword>
<organism evidence="3 4">
    <name type="scientific">Pseudarthrobacter niigatensis</name>
    <dbReference type="NCBI Taxonomy" id="369935"/>
    <lineage>
        <taxon>Bacteria</taxon>
        <taxon>Bacillati</taxon>
        <taxon>Actinomycetota</taxon>
        <taxon>Actinomycetes</taxon>
        <taxon>Micrococcales</taxon>
        <taxon>Micrococcaceae</taxon>
        <taxon>Pseudarthrobacter</taxon>
    </lineage>
</organism>
<sequence length="358" mass="36596">MQAVQPSVPGMRPSLLRRAGSWTCWSIAAVLWLPAAGLTIVRLAGGSGTPWVQLLSLFPASLFASLAAAAAALAAVALELRGARIVLAVLATCLLLGQMSIVAPRIVPASAAPGTLFERPAHAGAAASHAGVHPLTVMALNVGSTGVDPTVLLGQARAQDVDILALPELALEGLAGLEAAGIGVDFPYRVIDVDGAGTGNAIFSRYPLVPMPRVPGTSFYQTRAVADVPGTAGGIRLTSVHVDSPRPGHTPSWRAELDQLAGLQQGLPADGSSVLLGDFNAGQDHAEFRKLLTTGLTDAAGTVGMGLVPTWPMNAPVPAFTAIDHILVSRGIRVAGFSTVGFPGTDHAAVVGILDTWP</sequence>
<dbReference type="RefSeq" id="WP_307356226.1">
    <property type="nucleotide sequence ID" value="NZ_JAUSTB010000001.1"/>
</dbReference>
<comment type="caution">
    <text evidence="3">The sequence shown here is derived from an EMBL/GenBank/DDBJ whole genome shotgun (WGS) entry which is preliminary data.</text>
</comment>
<evidence type="ECO:0000259" key="2">
    <source>
        <dbReference type="Pfam" id="PF03372"/>
    </source>
</evidence>
<feature type="transmembrane region" description="Helical" evidence="1">
    <location>
        <begin position="85"/>
        <end position="103"/>
    </location>
</feature>
<dbReference type="Gene3D" id="3.60.10.10">
    <property type="entry name" value="Endonuclease/exonuclease/phosphatase"/>
    <property type="match status" value="1"/>
</dbReference>
<evidence type="ECO:0000313" key="4">
    <source>
        <dbReference type="Proteomes" id="UP001239267"/>
    </source>
</evidence>
<keyword evidence="3" id="KW-0540">Nuclease</keyword>
<dbReference type="EMBL" id="JAUSTB010000001">
    <property type="protein sequence ID" value="MDQ0144178.1"/>
    <property type="molecule type" value="Genomic_DNA"/>
</dbReference>
<keyword evidence="4" id="KW-1185">Reference proteome</keyword>
<proteinExistence type="predicted"/>
<dbReference type="InterPro" id="IPR005135">
    <property type="entry name" value="Endo/exonuclease/phosphatase"/>
</dbReference>
<keyword evidence="3" id="KW-0378">Hydrolase</keyword>
<dbReference type="Proteomes" id="UP001239267">
    <property type="component" value="Unassembled WGS sequence"/>
</dbReference>
<evidence type="ECO:0000256" key="1">
    <source>
        <dbReference type="SAM" id="Phobius"/>
    </source>
</evidence>